<accession>A0A8J8NSG0</accession>
<name>A0A8J8NSG0_HALGN</name>
<evidence type="ECO:0000313" key="1">
    <source>
        <dbReference type="EMBL" id="TNV80742.1"/>
    </source>
</evidence>
<protein>
    <submittedName>
        <fullName evidence="1">Uncharacterized protein</fullName>
    </submittedName>
</protein>
<comment type="caution">
    <text evidence="1">The sequence shown here is derived from an EMBL/GenBank/DDBJ whole genome shotgun (WGS) entry which is preliminary data.</text>
</comment>
<gene>
    <name evidence="1" type="ORF">FGO68_gene107</name>
</gene>
<dbReference type="OrthoDB" id="313002at2759"/>
<dbReference type="AlphaFoldDB" id="A0A8J8NSG0"/>
<keyword evidence="2" id="KW-1185">Reference proteome</keyword>
<dbReference type="EMBL" id="RRYP01007091">
    <property type="protein sequence ID" value="TNV80742.1"/>
    <property type="molecule type" value="Genomic_DNA"/>
</dbReference>
<evidence type="ECO:0000313" key="2">
    <source>
        <dbReference type="Proteomes" id="UP000785679"/>
    </source>
</evidence>
<dbReference type="Proteomes" id="UP000785679">
    <property type="component" value="Unassembled WGS sequence"/>
</dbReference>
<proteinExistence type="predicted"/>
<sequence length="571" mass="66613">MNVSLIRAFSSTSKNAMKDKLLKKISRVARAKENQEKVQHIEKALKIDYNDKDDNQRILSQLFETFGQEKHENEYIKLIERMRDLKQQEDKKGDSEVQRDQVERVMQDFIKEQEDKKVGEEAGVRLIRPPKTVKEALNTLKEADERYDSNKGYLYGSAAMASGKLPKRASDGAKTERADPLENVPKGITLQRLYYPPSKSEIILVGVKQRVVVHSSFVYDLLQEMRPESIFVQLPPDNPLFIRNPKTSQTGEVQSKYREQWFRFLKRGLDASFLISPRPKFTSDVILQGDKLKRLFEDNIIPATDEFEVGTNAVYSQTKRTMDLELKADAFLTPLLYAYNNHLNRSATTGAHIQVIVGDMPKVVHRELAGRRFRVQECQEMFRETIRVWEDTQQGAGLSYDPEVSMHNKVLVEPRVEYMGELLRQVAHVSRRVVAIVDDALIPNIEDKWQKLPRDLRSLETLLQVKKPEEKKHILDVQETWLEFIEKQVIMDSLFEPFIWKNYVQYKSFPYEAEGFLGKETAMLNLFTFWDHYQSKYTKEMKRAAILEEEFDRHMREEGYDIKSSGAPKFE</sequence>
<organism evidence="1 2">
    <name type="scientific">Halteria grandinella</name>
    <dbReference type="NCBI Taxonomy" id="5974"/>
    <lineage>
        <taxon>Eukaryota</taxon>
        <taxon>Sar</taxon>
        <taxon>Alveolata</taxon>
        <taxon>Ciliophora</taxon>
        <taxon>Intramacronucleata</taxon>
        <taxon>Spirotrichea</taxon>
        <taxon>Stichotrichia</taxon>
        <taxon>Sporadotrichida</taxon>
        <taxon>Halteriidae</taxon>
        <taxon>Halteria</taxon>
    </lineage>
</organism>
<reference evidence="1" key="1">
    <citation type="submission" date="2019-06" db="EMBL/GenBank/DDBJ databases">
        <authorList>
            <person name="Zheng W."/>
        </authorList>
    </citation>
    <scope>NUCLEOTIDE SEQUENCE</scope>
    <source>
        <strain evidence="1">QDHG01</strain>
    </source>
</reference>